<dbReference type="Proteomes" id="UP001412067">
    <property type="component" value="Unassembled WGS sequence"/>
</dbReference>
<comment type="subcellular location">
    <subcellularLocation>
        <location evidence="1">Nucleus</location>
    </subcellularLocation>
</comment>
<name>A0ABR2MJX1_9ASPA</name>
<dbReference type="PROSITE" id="PS51879">
    <property type="entry name" value="RST"/>
    <property type="match status" value="1"/>
</dbReference>
<sequence length="113" mass="12879">MNPKWFVVWTSNMSSRIIPAYIVSLKSSGRSRGCSKPTDAHKLTSLKFLSFLKLFSGIEKSLSSSKMHALETLYNQYKMGKISWEILIRHIRSIAGEKLLIATIKSLKGRLKY</sequence>
<proteinExistence type="predicted"/>
<evidence type="ECO:0000313" key="4">
    <source>
        <dbReference type="EMBL" id="KAK8964366.1"/>
    </source>
</evidence>
<reference evidence="4 5" key="1">
    <citation type="journal article" date="2022" name="Nat. Plants">
        <title>Genomes of leafy and leafless Platanthera orchids illuminate the evolution of mycoheterotrophy.</title>
        <authorList>
            <person name="Li M.H."/>
            <person name="Liu K.W."/>
            <person name="Li Z."/>
            <person name="Lu H.C."/>
            <person name="Ye Q.L."/>
            <person name="Zhang D."/>
            <person name="Wang J.Y."/>
            <person name="Li Y.F."/>
            <person name="Zhong Z.M."/>
            <person name="Liu X."/>
            <person name="Yu X."/>
            <person name="Liu D.K."/>
            <person name="Tu X.D."/>
            <person name="Liu B."/>
            <person name="Hao Y."/>
            <person name="Liao X.Y."/>
            <person name="Jiang Y.T."/>
            <person name="Sun W.H."/>
            <person name="Chen J."/>
            <person name="Chen Y.Q."/>
            <person name="Ai Y."/>
            <person name="Zhai J.W."/>
            <person name="Wu S.S."/>
            <person name="Zhou Z."/>
            <person name="Hsiao Y.Y."/>
            <person name="Wu W.L."/>
            <person name="Chen Y.Y."/>
            <person name="Lin Y.F."/>
            <person name="Hsu J.L."/>
            <person name="Li C.Y."/>
            <person name="Wang Z.W."/>
            <person name="Zhao X."/>
            <person name="Zhong W.Y."/>
            <person name="Ma X.K."/>
            <person name="Ma L."/>
            <person name="Huang J."/>
            <person name="Chen G.Z."/>
            <person name="Huang M.Z."/>
            <person name="Huang L."/>
            <person name="Peng D.H."/>
            <person name="Luo Y.B."/>
            <person name="Zou S.Q."/>
            <person name="Chen S.P."/>
            <person name="Lan S."/>
            <person name="Tsai W.C."/>
            <person name="Van de Peer Y."/>
            <person name="Liu Z.J."/>
        </authorList>
    </citation>
    <scope>NUCLEOTIDE SEQUENCE [LARGE SCALE GENOMIC DNA]</scope>
    <source>
        <strain evidence="4">Lor288</strain>
    </source>
</reference>
<dbReference type="PANTHER" id="PTHR32263:SF19">
    <property type="entry name" value="OS03G0230300 PROTEIN"/>
    <property type="match status" value="1"/>
</dbReference>
<evidence type="ECO:0000256" key="2">
    <source>
        <dbReference type="ARBA" id="ARBA00023242"/>
    </source>
</evidence>
<dbReference type="EMBL" id="JBBWWR010000007">
    <property type="protein sequence ID" value="KAK8964366.1"/>
    <property type="molecule type" value="Genomic_DNA"/>
</dbReference>
<dbReference type="PANTHER" id="PTHR32263">
    <property type="entry name" value="INACTIVE POLY [ADP-RIBOSE] POLYMERASE SRO4-RELATED"/>
    <property type="match status" value="1"/>
</dbReference>
<dbReference type="InterPro" id="IPR044964">
    <property type="entry name" value="RCD1/SRO1-5"/>
</dbReference>
<comment type="caution">
    <text evidence="4">The sequence shown here is derived from an EMBL/GenBank/DDBJ whole genome shotgun (WGS) entry which is preliminary data.</text>
</comment>
<accession>A0ABR2MJX1</accession>
<organism evidence="4 5">
    <name type="scientific">Platanthera guangdongensis</name>
    <dbReference type="NCBI Taxonomy" id="2320717"/>
    <lineage>
        <taxon>Eukaryota</taxon>
        <taxon>Viridiplantae</taxon>
        <taxon>Streptophyta</taxon>
        <taxon>Embryophyta</taxon>
        <taxon>Tracheophyta</taxon>
        <taxon>Spermatophyta</taxon>
        <taxon>Magnoliopsida</taxon>
        <taxon>Liliopsida</taxon>
        <taxon>Asparagales</taxon>
        <taxon>Orchidaceae</taxon>
        <taxon>Orchidoideae</taxon>
        <taxon>Orchideae</taxon>
        <taxon>Orchidinae</taxon>
        <taxon>Platanthera</taxon>
    </lineage>
</organism>
<evidence type="ECO:0000256" key="1">
    <source>
        <dbReference type="ARBA" id="ARBA00004123"/>
    </source>
</evidence>
<evidence type="ECO:0000259" key="3">
    <source>
        <dbReference type="PROSITE" id="PS51879"/>
    </source>
</evidence>
<keyword evidence="2" id="KW-0539">Nucleus</keyword>
<dbReference type="Pfam" id="PF12174">
    <property type="entry name" value="RST"/>
    <property type="match status" value="1"/>
</dbReference>
<protein>
    <recommendedName>
        <fullName evidence="3">RST domain-containing protein</fullName>
    </recommendedName>
</protein>
<gene>
    <name evidence="4" type="ORF">KSP40_PGU014206</name>
</gene>
<feature type="domain" description="RST" evidence="3">
    <location>
        <begin position="42"/>
        <end position="113"/>
    </location>
</feature>
<keyword evidence="5" id="KW-1185">Reference proteome</keyword>
<dbReference type="InterPro" id="IPR022003">
    <property type="entry name" value="RST"/>
</dbReference>
<evidence type="ECO:0000313" key="5">
    <source>
        <dbReference type="Proteomes" id="UP001412067"/>
    </source>
</evidence>